<evidence type="ECO:0000313" key="4">
    <source>
        <dbReference type="Proteomes" id="UP000462212"/>
    </source>
</evidence>
<proteinExistence type="predicted"/>
<dbReference type="AlphaFoldDB" id="A0A8H8UD74"/>
<feature type="region of interest" description="Disordered" evidence="1">
    <location>
        <begin position="1"/>
        <end position="100"/>
    </location>
</feature>
<feature type="compositionally biased region" description="Basic and acidic residues" evidence="1">
    <location>
        <begin position="552"/>
        <end position="569"/>
    </location>
</feature>
<feature type="region of interest" description="Disordered" evidence="1">
    <location>
        <begin position="186"/>
        <end position="246"/>
    </location>
</feature>
<feature type="compositionally biased region" description="Polar residues" evidence="1">
    <location>
        <begin position="506"/>
        <end position="517"/>
    </location>
</feature>
<feature type="compositionally biased region" description="Polar residues" evidence="1">
    <location>
        <begin position="805"/>
        <end position="818"/>
    </location>
</feature>
<name>A0A8H8UD74_9HELO</name>
<feature type="compositionally biased region" description="Basic and acidic residues" evidence="1">
    <location>
        <begin position="596"/>
        <end position="634"/>
    </location>
</feature>
<dbReference type="OrthoDB" id="5589766at2759"/>
<organism evidence="3 4">
    <name type="scientific">Lachnellula subtilissima</name>
    <dbReference type="NCBI Taxonomy" id="602034"/>
    <lineage>
        <taxon>Eukaryota</taxon>
        <taxon>Fungi</taxon>
        <taxon>Dikarya</taxon>
        <taxon>Ascomycota</taxon>
        <taxon>Pezizomycotina</taxon>
        <taxon>Leotiomycetes</taxon>
        <taxon>Helotiales</taxon>
        <taxon>Lachnaceae</taxon>
        <taxon>Lachnellula</taxon>
    </lineage>
</organism>
<reference evidence="3 4" key="1">
    <citation type="submission" date="2018-05" db="EMBL/GenBank/DDBJ databases">
        <title>Genome sequencing and assembly of the regulated plant pathogen Lachnellula willkommii and related sister species for the development of diagnostic species identification markers.</title>
        <authorList>
            <person name="Giroux E."/>
            <person name="Bilodeau G."/>
        </authorList>
    </citation>
    <scope>NUCLEOTIDE SEQUENCE [LARGE SCALE GENOMIC DNA]</scope>
    <source>
        <strain evidence="3 4">CBS 197.66</strain>
    </source>
</reference>
<dbReference type="PANTHER" id="PTHR28089">
    <property type="entry name" value="PROTEIN ZDS1-RELATED"/>
    <property type="match status" value="1"/>
</dbReference>
<feature type="compositionally biased region" description="Polar residues" evidence="1">
    <location>
        <begin position="34"/>
        <end position="50"/>
    </location>
</feature>
<feature type="region of interest" description="Disordered" evidence="1">
    <location>
        <begin position="730"/>
        <end position="763"/>
    </location>
</feature>
<dbReference type="InterPro" id="IPR040206">
    <property type="entry name" value="Zds1/2"/>
</dbReference>
<feature type="domain" description="Protein Zds1 C-terminal" evidence="2">
    <location>
        <begin position="671"/>
        <end position="723"/>
    </location>
</feature>
<feature type="region of interest" description="Disordered" evidence="1">
    <location>
        <begin position="776"/>
        <end position="860"/>
    </location>
</feature>
<feature type="compositionally biased region" description="Basic and acidic residues" evidence="1">
    <location>
        <begin position="738"/>
        <end position="763"/>
    </location>
</feature>
<dbReference type="GO" id="GO:0030010">
    <property type="term" value="P:establishment of cell polarity"/>
    <property type="evidence" value="ECO:0007669"/>
    <property type="project" value="TreeGrafter"/>
</dbReference>
<gene>
    <name evidence="3" type="primary">zds1</name>
    <name evidence="3" type="ORF">LSUB1_G003238</name>
</gene>
<feature type="compositionally biased region" description="Basic residues" evidence="1">
    <location>
        <begin position="308"/>
        <end position="319"/>
    </location>
</feature>
<evidence type="ECO:0000313" key="3">
    <source>
        <dbReference type="EMBL" id="TVY40508.1"/>
    </source>
</evidence>
<feature type="compositionally biased region" description="Low complexity" evidence="1">
    <location>
        <begin position="64"/>
        <end position="80"/>
    </location>
</feature>
<feature type="compositionally biased region" description="Basic and acidic residues" evidence="1">
    <location>
        <begin position="1"/>
        <end position="13"/>
    </location>
</feature>
<keyword evidence="4" id="KW-1185">Reference proteome</keyword>
<feature type="compositionally biased region" description="Basic and acidic residues" evidence="1">
    <location>
        <begin position="521"/>
        <end position="541"/>
    </location>
</feature>
<dbReference type="Proteomes" id="UP000462212">
    <property type="component" value="Unassembled WGS sequence"/>
</dbReference>
<accession>A0A8H8UD74</accession>
<feature type="region of interest" description="Disordered" evidence="1">
    <location>
        <begin position="391"/>
        <end position="673"/>
    </location>
</feature>
<evidence type="ECO:0000259" key="2">
    <source>
        <dbReference type="SMART" id="SM01327"/>
    </source>
</evidence>
<dbReference type="GO" id="GO:0010971">
    <property type="term" value="P:positive regulation of G2/M transition of mitotic cell cycle"/>
    <property type="evidence" value="ECO:0007669"/>
    <property type="project" value="TreeGrafter"/>
</dbReference>
<comment type="caution">
    <text evidence="3">The sequence shown here is derived from an EMBL/GenBank/DDBJ whole genome shotgun (WGS) entry which is preliminary data.</text>
</comment>
<feature type="region of interest" description="Disordered" evidence="1">
    <location>
        <begin position="272"/>
        <end position="360"/>
    </location>
</feature>
<protein>
    <submittedName>
        <fullName evidence="3">Protein zds1</fullName>
    </submittedName>
</protein>
<sequence length="860" mass="96273">MYGDDDYSKRDSRPLSFVTSPLTESIESGAAYGESNQNSRTRPGPSTNGSPGMKAHTSPGLIQSPRSSSFDNSPISPSLSFRDRSTTDPASAQFPLNDIDYESNPAAVAKELSNLQALRRMSMDVGNTSDPDLPSFQGVALMPSIAPTGNDDEDDPSRLFWVPARVHPELAPMEFKNFLENRVQSIKRRSGDQTSLSPDGLERSDSGSSLRRKKSILSRQIDNDGGRGAVGYKDGAEQIQRKKSLSTDQALDLKIADLQELDALVRDPSKAMQKLSLDKGDRQGPNAEVSSIEDRPILPQAPGIGLRRSTHTTYRRGSLRKGERVPFSKRAGSLRGDTDGEESPVSSPIDGRPPIGYPLTKVQSEPISTENFSRPNRGALIPQKGLEYVMPAQKTAKPLPNHFNKVHPKDHQYSRNDSPVPRIVETPPPPEEPIEVPTPAPQFPERSSSQTASKPLQKQTVPEPPAKSSRRPGMDRQNSGTAQIVPRSSAPSHTLNEMAQHPSPLPGNTSRTDTLTFIPTLEEKKPEKKSKKDKDDSEHSGSRKPSWGWFKGSDEKEKKDKKKDDDHKESKRGKAKAADNARLDVLQSTLDTVTPRGRESLLLDRDSVENKLQDERKKESSRKSGGETKKEKDSLFSSFFGGGKKKSDRDSGGKKGSSLRTLSPDPPHRELKPDIDYNWTRFSILEERAIYRMAHIKLANPRRALYSQVLLSNFMYSYLAKVQQMHPQMQIPQSALQKKQDAERRQKEQEQREEQQRQDGEEQYRYDYHRGIAQYAEPAQNTPPESGVNYVDDSQIYDYDHQNDGSHSQSSNRPQSRAAQHDTENGYDDQVQYSRQGKDYYAYGRSEPHEGKEEEDDDMW</sequence>
<feature type="compositionally biased region" description="Polar residues" evidence="1">
    <location>
        <begin position="17"/>
        <end position="26"/>
    </location>
</feature>
<dbReference type="InterPro" id="IPR013941">
    <property type="entry name" value="ZDS1_C"/>
</dbReference>
<feature type="compositionally biased region" description="Pro residues" evidence="1">
    <location>
        <begin position="426"/>
        <end position="442"/>
    </location>
</feature>
<dbReference type="SMART" id="SM01327">
    <property type="entry name" value="Zds_C"/>
    <property type="match status" value="1"/>
</dbReference>
<feature type="region of interest" description="Disordered" evidence="1">
    <location>
        <begin position="124"/>
        <end position="157"/>
    </location>
</feature>
<dbReference type="GO" id="GO:0005737">
    <property type="term" value="C:cytoplasm"/>
    <property type="evidence" value="ECO:0007669"/>
    <property type="project" value="TreeGrafter"/>
</dbReference>
<feature type="compositionally biased region" description="Polar residues" evidence="1">
    <location>
        <begin position="445"/>
        <end position="460"/>
    </location>
</feature>
<dbReference type="EMBL" id="QGMJ01000175">
    <property type="protein sequence ID" value="TVY40508.1"/>
    <property type="molecule type" value="Genomic_DNA"/>
</dbReference>
<evidence type="ECO:0000256" key="1">
    <source>
        <dbReference type="SAM" id="MobiDB-lite"/>
    </source>
</evidence>
<dbReference type="PANTHER" id="PTHR28089:SF1">
    <property type="entry name" value="PROTEIN ZDS1-RELATED"/>
    <property type="match status" value="1"/>
</dbReference>
<dbReference type="Pfam" id="PF08632">
    <property type="entry name" value="Zds_C"/>
    <property type="match status" value="1"/>
</dbReference>